<proteinExistence type="predicted"/>
<feature type="transmembrane region" description="Helical" evidence="6">
    <location>
        <begin position="396"/>
        <end position="418"/>
    </location>
</feature>
<reference evidence="7" key="1">
    <citation type="submission" date="2022-10" db="EMBL/GenBank/DDBJ databases">
        <title>Culturing micro-colonial fungi from biological soil crusts in the Mojave desert and describing Neophaeococcomyces mojavensis, and introducing the new genera and species Taxawa tesnikishii.</title>
        <authorList>
            <person name="Kurbessoian T."/>
            <person name="Stajich J.E."/>
        </authorList>
    </citation>
    <scope>NUCLEOTIDE SEQUENCE</scope>
    <source>
        <strain evidence="7">TK_1</strain>
    </source>
</reference>
<keyword evidence="2 6" id="KW-0812">Transmembrane</keyword>
<dbReference type="Pfam" id="PF01544">
    <property type="entry name" value="CorA"/>
    <property type="match status" value="1"/>
</dbReference>
<protein>
    <submittedName>
        <fullName evidence="7">Uncharacterized protein</fullName>
    </submittedName>
</protein>
<dbReference type="PANTHER" id="PTHR46494:SF1">
    <property type="entry name" value="CORA FAMILY METAL ION TRANSPORTER (EUROFUNG)"/>
    <property type="match status" value="1"/>
</dbReference>
<dbReference type="EMBL" id="JAPDRL010000011">
    <property type="protein sequence ID" value="KAJ9667687.1"/>
    <property type="molecule type" value="Genomic_DNA"/>
</dbReference>
<gene>
    <name evidence="7" type="ORF">H2201_002222</name>
</gene>
<evidence type="ECO:0000256" key="1">
    <source>
        <dbReference type="ARBA" id="ARBA00004651"/>
    </source>
</evidence>
<dbReference type="Gene3D" id="1.20.58.340">
    <property type="entry name" value="Magnesium transport protein CorA, transmembrane region"/>
    <property type="match status" value="1"/>
</dbReference>
<dbReference type="Proteomes" id="UP001172684">
    <property type="component" value="Unassembled WGS sequence"/>
</dbReference>
<dbReference type="SUPFAM" id="SSF144083">
    <property type="entry name" value="Magnesium transport protein CorA, transmembrane region"/>
    <property type="match status" value="1"/>
</dbReference>
<sequence>MPLDCLLALSNWDQDIPSVLSSFRQLEYCITQNERFSKHGRYFTPFVQDLNAETKHSTSWTGGEGPMLISIPFLDWTINGNTPPLRFQVDPREGYQSSRTSSHLVRSILQHFYRLEDTSDREHHQVFNRHKPWATDRELDLKVRRWYGHHPTGLNVDELWILVVDSRHIVTFSSNQTWKAYWPPLQLPARIARISFREIRNHFFRDSNRVRVNLSLTPVQQYRLLRAPSTKLVMDLLQVQEELNIVIQITQQQLDLISQIQLALKENGDATIERLSVRSRRQSYASSSGLNPPSIHAEPDTGLRRREHRSTNLADPFTQLLANLEREYVDLCDLRDNSNNLVNRTIQLVNIRLEDHGKAIMVFTIVTVIFLPLSFVATFFGMNVSDIRDMEHTQRLFWIVAATVTAGIVVLTTCLAFYGGSIYERFVIWKQNRRQAATSAPRHTSFTRETEAFIVRDIKNLLPSYAKFDNRRKDRQG</sequence>
<comment type="caution">
    <text evidence="7">The sequence shown here is derived from an EMBL/GenBank/DDBJ whole genome shotgun (WGS) entry which is preliminary data.</text>
</comment>
<keyword evidence="3 6" id="KW-1133">Transmembrane helix</keyword>
<evidence type="ECO:0000313" key="7">
    <source>
        <dbReference type="EMBL" id="KAJ9667687.1"/>
    </source>
</evidence>
<evidence type="ECO:0000256" key="6">
    <source>
        <dbReference type="SAM" id="Phobius"/>
    </source>
</evidence>
<evidence type="ECO:0000256" key="4">
    <source>
        <dbReference type="ARBA" id="ARBA00023136"/>
    </source>
</evidence>
<evidence type="ECO:0000256" key="5">
    <source>
        <dbReference type="SAM" id="MobiDB-lite"/>
    </source>
</evidence>
<accession>A0ABQ9P5M9</accession>
<dbReference type="InterPro" id="IPR045863">
    <property type="entry name" value="CorA_TM1_TM2"/>
</dbReference>
<evidence type="ECO:0000256" key="2">
    <source>
        <dbReference type="ARBA" id="ARBA00022692"/>
    </source>
</evidence>
<feature type="region of interest" description="Disordered" evidence="5">
    <location>
        <begin position="283"/>
        <end position="307"/>
    </location>
</feature>
<evidence type="ECO:0000313" key="8">
    <source>
        <dbReference type="Proteomes" id="UP001172684"/>
    </source>
</evidence>
<keyword evidence="4 6" id="KW-0472">Membrane</keyword>
<dbReference type="InterPro" id="IPR002523">
    <property type="entry name" value="MgTranspt_CorA/ZnTranspt_ZntB"/>
</dbReference>
<organism evidence="7 8">
    <name type="scientific">Coniosporium apollinis</name>
    <dbReference type="NCBI Taxonomy" id="61459"/>
    <lineage>
        <taxon>Eukaryota</taxon>
        <taxon>Fungi</taxon>
        <taxon>Dikarya</taxon>
        <taxon>Ascomycota</taxon>
        <taxon>Pezizomycotina</taxon>
        <taxon>Dothideomycetes</taxon>
        <taxon>Dothideomycetes incertae sedis</taxon>
        <taxon>Coniosporium</taxon>
    </lineage>
</organism>
<dbReference type="PANTHER" id="PTHR46494">
    <property type="entry name" value="CORA FAMILY METAL ION TRANSPORTER (EUROFUNG)"/>
    <property type="match status" value="1"/>
</dbReference>
<evidence type="ECO:0000256" key="3">
    <source>
        <dbReference type="ARBA" id="ARBA00022989"/>
    </source>
</evidence>
<name>A0ABQ9P5M9_9PEZI</name>
<keyword evidence="8" id="KW-1185">Reference proteome</keyword>
<feature type="transmembrane region" description="Helical" evidence="6">
    <location>
        <begin position="360"/>
        <end position="384"/>
    </location>
</feature>
<comment type="subcellular location">
    <subcellularLocation>
        <location evidence="1">Cell membrane</location>
        <topology evidence="1">Multi-pass membrane protein</topology>
    </subcellularLocation>
</comment>